<dbReference type="PROSITE" id="PS00518">
    <property type="entry name" value="ZF_RING_1"/>
    <property type="match status" value="1"/>
</dbReference>
<evidence type="ECO:0008006" key="14">
    <source>
        <dbReference type="Google" id="ProtNLM"/>
    </source>
</evidence>
<organism evidence="12 13">
    <name type="scientific">Thraustotheca clavata</name>
    <dbReference type="NCBI Taxonomy" id="74557"/>
    <lineage>
        <taxon>Eukaryota</taxon>
        <taxon>Sar</taxon>
        <taxon>Stramenopiles</taxon>
        <taxon>Oomycota</taxon>
        <taxon>Saprolegniomycetes</taxon>
        <taxon>Saprolegniales</taxon>
        <taxon>Achlyaceae</taxon>
        <taxon>Thraustotheca</taxon>
    </lineage>
</organism>
<keyword evidence="7" id="KW-0234">DNA repair</keyword>
<dbReference type="Proteomes" id="UP000243217">
    <property type="component" value="Unassembled WGS sequence"/>
</dbReference>
<dbReference type="CDD" id="cd17734">
    <property type="entry name" value="BRCT_Bard1_rpt1"/>
    <property type="match status" value="1"/>
</dbReference>
<evidence type="ECO:0000256" key="5">
    <source>
        <dbReference type="ARBA" id="ARBA00022771"/>
    </source>
</evidence>
<dbReference type="InterPro" id="IPR001841">
    <property type="entry name" value="Znf_RING"/>
</dbReference>
<dbReference type="InterPro" id="IPR013083">
    <property type="entry name" value="Znf_RING/FYVE/PHD"/>
</dbReference>
<dbReference type="GO" id="GO:0008270">
    <property type="term" value="F:zinc ion binding"/>
    <property type="evidence" value="ECO:0007669"/>
    <property type="project" value="UniProtKB-KW"/>
</dbReference>
<dbReference type="SUPFAM" id="SSF57850">
    <property type="entry name" value="RING/U-box"/>
    <property type="match status" value="1"/>
</dbReference>
<proteinExistence type="predicted"/>
<dbReference type="AlphaFoldDB" id="A0A1W0A016"/>
<evidence type="ECO:0000256" key="9">
    <source>
        <dbReference type="PROSITE-ProRule" id="PRU00175"/>
    </source>
</evidence>
<keyword evidence="8" id="KW-0539">Nucleus</keyword>
<dbReference type="GO" id="GO:0045944">
    <property type="term" value="P:positive regulation of transcription by RNA polymerase II"/>
    <property type="evidence" value="ECO:0007669"/>
    <property type="project" value="TreeGrafter"/>
</dbReference>
<evidence type="ECO:0000256" key="6">
    <source>
        <dbReference type="ARBA" id="ARBA00022833"/>
    </source>
</evidence>
<keyword evidence="6" id="KW-0862">Zinc</keyword>
<dbReference type="InterPro" id="IPR001357">
    <property type="entry name" value="BRCT_dom"/>
</dbReference>
<keyword evidence="5 9" id="KW-0863">Zinc-finger</keyword>
<sequence length="497" mass="55142">MSDNPLIAALESFAVEMRCPICLETLDNPRSLPCNHCFCENCITTALGFAGNCPVCKAPVRKRTLRIDPSIERIHRALKAIMEYYAPIEVKKSPVMRPPLAIPTKRVEVCIDLVEETEIDNTQATQIEPQPALRSDTSNENKAAIEFTGGQVVQVAARTWPGINKLGGTAWIVERNEDGTYNVKYVLGGRESHVDPAYISLVGQDCANASTPTRAVGTRKRASPSVAVATPEVIEEYEDTNRRRPKKKQQLFKEDLVFLCSGLYHDEKVLVETCATMLNATTVHEWTEDVTHVIVKCQQTTPSRQKLQISDKVKRWVKIRSLKYLKAVVAGRWIVSEEWIRACVKAKGLVSEENFEVQGLLKLQHVPEVAKKARLRRQANLIYATGPLSAIGTRLFSAITCTVYGNFASPLPPKNEIGSLVRLGHGHVVSTIDDLTEAAKAKPAPSNYYVVIVENMDVNLPLSEAAAGLTIYVVSYEWILDSVSECALRPLQHLLQT</sequence>
<dbReference type="GO" id="GO:0004842">
    <property type="term" value="F:ubiquitin-protein transferase activity"/>
    <property type="evidence" value="ECO:0007669"/>
    <property type="project" value="TreeGrafter"/>
</dbReference>
<protein>
    <recommendedName>
        <fullName evidence="14">RING-type E3 ubiquitin transferase BRCA1</fullName>
    </recommendedName>
</protein>
<dbReference type="Pfam" id="PF13923">
    <property type="entry name" value="zf-C3HC4_2"/>
    <property type="match status" value="1"/>
</dbReference>
<feature type="domain" description="BRCT" evidence="11">
    <location>
        <begin position="391"/>
        <end position="496"/>
    </location>
</feature>
<evidence type="ECO:0000256" key="7">
    <source>
        <dbReference type="ARBA" id="ARBA00023204"/>
    </source>
</evidence>
<dbReference type="Gene3D" id="3.30.40.10">
    <property type="entry name" value="Zinc/RING finger domain, C3HC4 (zinc finger)"/>
    <property type="match status" value="1"/>
</dbReference>
<dbReference type="PROSITE" id="PS50172">
    <property type="entry name" value="BRCT"/>
    <property type="match status" value="2"/>
</dbReference>
<dbReference type="PROSITE" id="PS50089">
    <property type="entry name" value="ZF_RING_2"/>
    <property type="match status" value="1"/>
</dbReference>
<dbReference type="GO" id="GO:0005634">
    <property type="term" value="C:nucleus"/>
    <property type="evidence" value="ECO:0007669"/>
    <property type="project" value="UniProtKB-SubCell"/>
</dbReference>
<accession>A0A1W0A016</accession>
<evidence type="ECO:0000313" key="13">
    <source>
        <dbReference type="Proteomes" id="UP000243217"/>
    </source>
</evidence>
<keyword evidence="4" id="KW-0227">DNA damage</keyword>
<evidence type="ECO:0000256" key="1">
    <source>
        <dbReference type="ARBA" id="ARBA00004123"/>
    </source>
</evidence>
<feature type="domain" description="RING-type" evidence="10">
    <location>
        <begin position="19"/>
        <end position="57"/>
    </location>
</feature>
<keyword evidence="3" id="KW-0677">Repeat</keyword>
<evidence type="ECO:0000256" key="3">
    <source>
        <dbReference type="ARBA" id="ARBA00022737"/>
    </source>
</evidence>
<dbReference type="InterPro" id="IPR031099">
    <property type="entry name" value="BRCA1-associated"/>
</dbReference>
<evidence type="ECO:0000256" key="8">
    <source>
        <dbReference type="ARBA" id="ARBA00023242"/>
    </source>
</evidence>
<gene>
    <name evidence="12" type="ORF">THRCLA_04076</name>
</gene>
<dbReference type="PANTHER" id="PTHR13763">
    <property type="entry name" value="BREAST CANCER TYPE 1 SUSCEPTIBILITY PROTEIN BRCA1"/>
    <property type="match status" value="1"/>
</dbReference>
<dbReference type="SMART" id="SM00184">
    <property type="entry name" value="RING"/>
    <property type="match status" value="1"/>
</dbReference>
<dbReference type="STRING" id="74557.A0A1W0A016"/>
<reference evidence="12 13" key="1">
    <citation type="journal article" date="2014" name="Genome Biol. Evol.">
        <title>The secreted proteins of Achlya hypogyna and Thraustotheca clavata identify the ancestral oomycete secretome and reveal gene acquisitions by horizontal gene transfer.</title>
        <authorList>
            <person name="Misner I."/>
            <person name="Blouin N."/>
            <person name="Leonard G."/>
            <person name="Richards T.A."/>
            <person name="Lane C.E."/>
        </authorList>
    </citation>
    <scope>NUCLEOTIDE SEQUENCE [LARGE SCALE GENOMIC DNA]</scope>
    <source>
        <strain evidence="12 13">ATCC 34112</strain>
    </source>
</reference>
<dbReference type="InterPro" id="IPR017907">
    <property type="entry name" value="Znf_RING_CS"/>
</dbReference>
<keyword evidence="2" id="KW-0479">Metal-binding</keyword>
<dbReference type="Gene3D" id="3.40.50.10190">
    <property type="entry name" value="BRCT domain"/>
    <property type="match status" value="2"/>
</dbReference>
<dbReference type="GO" id="GO:0000724">
    <property type="term" value="P:double-strand break repair via homologous recombination"/>
    <property type="evidence" value="ECO:0007669"/>
    <property type="project" value="TreeGrafter"/>
</dbReference>
<dbReference type="SMART" id="SM00292">
    <property type="entry name" value="BRCT"/>
    <property type="match status" value="2"/>
</dbReference>
<dbReference type="OrthoDB" id="527344at2759"/>
<keyword evidence="13" id="KW-1185">Reference proteome</keyword>
<evidence type="ECO:0000259" key="10">
    <source>
        <dbReference type="PROSITE" id="PS50089"/>
    </source>
</evidence>
<evidence type="ECO:0000259" key="11">
    <source>
        <dbReference type="PROSITE" id="PS50172"/>
    </source>
</evidence>
<feature type="domain" description="BRCT" evidence="11">
    <location>
        <begin position="247"/>
        <end position="357"/>
    </location>
</feature>
<comment type="caution">
    <text evidence="12">The sequence shown here is derived from an EMBL/GenBank/DDBJ whole genome shotgun (WGS) entry which is preliminary data.</text>
</comment>
<dbReference type="InterPro" id="IPR036420">
    <property type="entry name" value="BRCT_dom_sf"/>
</dbReference>
<evidence type="ECO:0000256" key="4">
    <source>
        <dbReference type="ARBA" id="ARBA00022763"/>
    </source>
</evidence>
<dbReference type="PANTHER" id="PTHR13763:SF0">
    <property type="entry name" value="BREAST CANCER TYPE 1 SUSCEPTIBILITY PROTEIN"/>
    <property type="match status" value="1"/>
</dbReference>
<name>A0A1W0A016_9STRA</name>
<dbReference type="EMBL" id="JNBS01000828">
    <property type="protein sequence ID" value="OQS03604.1"/>
    <property type="molecule type" value="Genomic_DNA"/>
</dbReference>
<dbReference type="SUPFAM" id="SSF52113">
    <property type="entry name" value="BRCT domain"/>
    <property type="match status" value="2"/>
</dbReference>
<dbReference type="Pfam" id="PF00533">
    <property type="entry name" value="BRCT"/>
    <property type="match status" value="1"/>
</dbReference>
<evidence type="ECO:0000256" key="2">
    <source>
        <dbReference type="ARBA" id="ARBA00022723"/>
    </source>
</evidence>
<comment type="subcellular location">
    <subcellularLocation>
        <location evidence="1">Nucleus</location>
    </subcellularLocation>
</comment>
<evidence type="ECO:0000313" key="12">
    <source>
        <dbReference type="EMBL" id="OQS03604.1"/>
    </source>
</evidence>